<comment type="similarity">
    <text evidence="2 10 12">Belongs to the GrpE family.</text>
</comment>
<evidence type="ECO:0000256" key="9">
    <source>
        <dbReference type="ARBA" id="ARBA00076414"/>
    </source>
</evidence>
<sequence>MNTPNEPTDPNQIPVDAPVDETTIPVEPSMADLMQAKLTQTEQQRDEYLRMLKEKQAEFENYQKRAARDRDLERQYAQMPLARNLLPVFDNLERAVQAAKQAGDTGPLIQGVQATLLQWLDLFKRFGIHRMEPVGQPFNPNHHEAIMQQPSAEHPAGTVLMVVQSGFTIHDRVLRPAHVIISVAAPTPTE</sequence>
<evidence type="ECO:0000256" key="4">
    <source>
        <dbReference type="ARBA" id="ARBA00022490"/>
    </source>
</evidence>
<dbReference type="KEGG" id="tim:GMBLW1_06870"/>
<protein>
    <recommendedName>
        <fullName evidence="8 10">Protein GrpE</fullName>
    </recommendedName>
    <alternativeName>
        <fullName evidence="9 10">HSP-70 cofactor</fullName>
    </alternativeName>
</protein>
<evidence type="ECO:0000256" key="1">
    <source>
        <dbReference type="ARBA" id="ARBA00004496"/>
    </source>
</evidence>
<evidence type="ECO:0000256" key="10">
    <source>
        <dbReference type="HAMAP-Rule" id="MF_01151"/>
    </source>
</evidence>
<dbReference type="PANTHER" id="PTHR21237">
    <property type="entry name" value="GRPE PROTEIN"/>
    <property type="match status" value="1"/>
</dbReference>
<dbReference type="Gene3D" id="3.90.20.20">
    <property type="match status" value="1"/>
</dbReference>
<dbReference type="HAMAP" id="MF_01151">
    <property type="entry name" value="GrpE"/>
    <property type="match status" value="1"/>
</dbReference>
<evidence type="ECO:0000313" key="15">
    <source>
        <dbReference type="Proteomes" id="UP000464378"/>
    </source>
</evidence>
<dbReference type="Gene3D" id="2.30.22.10">
    <property type="entry name" value="Head domain of nucleotide exchange factor GrpE"/>
    <property type="match status" value="1"/>
</dbReference>
<dbReference type="InterPro" id="IPR013805">
    <property type="entry name" value="GrpE_CC"/>
</dbReference>
<dbReference type="SUPFAM" id="SSF51064">
    <property type="entry name" value="Head domain of nucleotide exchange factor GrpE"/>
    <property type="match status" value="1"/>
</dbReference>
<dbReference type="SUPFAM" id="SSF58014">
    <property type="entry name" value="Coiled-coil domain of nucleotide exchange factor GrpE"/>
    <property type="match status" value="1"/>
</dbReference>
<evidence type="ECO:0000256" key="12">
    <source>
        <dbReference type="RuleBase" id="RU004478"/>
    </source>
</evidence>
<accession>A0A6C2YQ78</accession>
<dbReference type="GO" id="GO:0000774">
    <property type="term" value="F:adenyl-nucleotide exchange factor activity"/>
    <property type="evidence" value="ECO:0007669"/>
    <property type="project" value="InterPro"/>
</dbReference>
<evidence type="ECO:0000256" key="7">
    <source>
        <dbReference type="ARBA" id="ARBA00053401"/>
    </source>
</evidence>
<dbReference type="InterPro" id="IPR009012">
    <property type="entry name" value="GrpE_head"/>
</dbReference>
<dbReference type="EMBL" id="LR586016">
    <property type="protein sequence ID" value="VIP03273.1"/>
    <property type="molecule type" value="Genomic_DNA"/>
</dbReference>
<keyword evidence="15" id="KW-1185">Reference proteome</keyword>
<evidence type="ECO:0000256" key="13">
    <source>
        <dbReference type="SAM" id="Coils"/>
    </source>
</evidence>
<evidence type="ECO:0000256" key="5">
    <source>
        <dbReference type="ARBA" id="ARBA00023016"/>
    </source>
</evidence>
<dbReference type="InterPro" id="IPR000740">
    <property type="entry name" value="GrpE"/>
</dbReference>
<dbReference type="EMBL" id="LR593887">
    <property type="protein sequence ID" value="VTS03907.1"/>
    <property type="molecule type" value="Genomic_DNA"/>
</dbReference>
<dbReference type="AlphaFoldDB" id="A0A6C2YQ78"/>
<dbReference type="CDD" id="cd00446">
    <property type="entry name" value="GrpE"/>
    <property type="match status" value="1"/>
</dbReference>
<evidence type="ECO:0000256" key="2">
    <source>
        <dbReference type="ARBA" id="ARBA00009054"/>
    </source>
</evidence>
<dbReference type="FunFam" id="2.30.22.10:FF:000001">
    <property type="entry name" value="Protein GrpE"/>
    <property type="match status" value="1"/>
</dbReference>
<dbReference type="GO" id="GO:0042803">
    <property type="term" value="F:protein homodimerization activity"/>
    <property type="evidence" value="ECO:0007669"/>
    <property type="project" value="InterPro"/>
</dbReference>
<gene>
    <name evidence="10" type="primary">grpE</name>
    <name evidence="14" type="ORF">GMBLW1_06870</name>
</gene>
<dbReference type="GO" id="GO:0051087">
    <property type="term" value="F:protein-folding chaperone binding"/>
    <property type="evidence" value="ECO:0007669"/>
    <property type="project" value="InterPro"/>
</dbReference>
<evidence type="ECO:0000313" key="14">
    <source>
        <dbReference type="EMBL" id="VIP03273.1"/>
    </source>
</evidence>
<dbReference type="Proteomes" id="UP000464378">
    <property type="component" value="Chromosome"/>
</dbReference>
<reference evidence="14" key="1">
    <citation type="submission" date="2019-04" db="EMBL/GenBank/DDBJ databases">
        <authorList>
            <consortium name="Science for Life Laboratories"/>
        </authorList>
    </citation>
    <scope>NUCLEOTIDE SEQUENCE</scope>
    <source>
        <strain evidence="14">MBLW1</strain>
    </source>
</reference>
<dbReference type="GO" id="GO:0006457">
    <property type="term" value="P:protein folding"/>
    <property type="evidence" value="ECO:0007669"/>
    <property type="project" value="InterPro"/>
</dbReference>
<organism evidence="14">
    <name type="scientific">Tuwongella immobilis</name>
    <dbReference type="NCBI Taxonomy" id="692036"/>
    <lineage>
        <taxon>Bacteria</taxon>
        <taxon>Pseudomonadati</taxon>
        <taxon>Planctomycetota</taxon>
        <taxon>Planctomycetia</taxon>
        <taxon>Gemmatales</taxon>
        <taxon>Gemmataceae</taxon>
        <taxon>Tuwongella</taxon>
    </lineage>
</organism>
<name>A0A6C2YQ78_9BACT</name>
<proteinExistence type="inferred from homology"/>
<comment type="subcellular location">
    <subcellularLocation>
        <location evidence="1 10">Cytoplasm</location>
    </subcellularLocation>
</comment>
<dbReference type="GO" id="GO:0005737">
    <property type="term" value="C:cytoplasm"/>
    <property type="evidence" value="ECO:0007669"/>
    <property type="project" value="UniProtKB-SubCell"/>
</dbReference>
<dbReference type="GO" id="GO:0051082">
    <property type="term" value="F:unfolded protein binding"/>
    <property type="evidence" value="ECO:0007669"/>
    <property type="project" value="TreeGrafter"/>
</dbReference>
<dbReference type="RefSeq" id="WP_162658357.1">
    <property type="nucleotide sequence ID" value="NZ_LR593887.1"/>
</dbReference>
<dbReference type="PRINTS" id="PR00773">
    <property type="entry name" value="GRPEPROTEIN"/>
</dbReference>
<dbReference type="PROSITE" id="PS01071">
    <property type="entry name" value="GRPE"/>
    <property type="match status" value="1"/>
</dbReference>
<evidence type="ECO:0000256" key="11">
    <source>
        <dbReference type="RuleBase" id="RU000639"/>
    </source>
</evidence>
<dbReference type="Pfam" id="PF01025">
    <property type="entry name" value="GrpE"/>
    <property type="match status" value="1"/>
</dbReference>
<keyword evidence="6 10" id="KW-0143">Chaperone</keyword>
<evidence type="ECO:0000256" key="6">
    <source>
        <dbReference type="ARBA" id="ARBA00023186"/>
    </source>
</evidence>
<dbReference type="PANTHER" id="PTHR21237:SF23">
    <property type="entry name" value="GRPE PROTEIN HOMOLOG, MITOCHONDRIAL"/>
    <property type="match status" value="1"/>
</dbReference>
<keyword evidence="5 10" id="KW-0346">Stress response</keyword>
<feature type="coiled-coil region" evidence="13">
    <location>
        <begin position="31"/>
        <end position="72"/>
    </location>
</feature>
<evidence type="ECO:0000256" key="8">
    <source>
        <dbReference type="ARBA" id="ARBA00072274"/>
    </source>
</evidence>
<keyword evidence="4 10" id="KW-0963">Cytoplasm</keyword>
<dbReference type="FunCoup" id="A0A6C2YQ78">
    <property type="interactions" value="477"/>
</dbReference>
<comment type="subunit">
    <text evidence="3 10">Homodimer.</text>
</comment>
<dbReference type="InParanoid" id="A0A6C2YQ78"/>
<comment type="function">
    <text evidence="7 10 11">Participates actively in the response to hyperosmotic and heat shock by preventing the aggregation of stress-denatured proteins, in association with DnaK and GrpE. It is the nucleotide exchange factor for DnaK and may function as a thermosensor. Unfolded proteins bind initially to DnaJ; upon interaction with the DnaJ-bound protein, DnaK hydrolyzes its bound ATP, resulting in the formation of a stable complex. GrpE releases ADP from DnaK; ATP binding to DnaK triggers the release of the substrate protein, thus completing the reaction cycle. Several rounds of ATP-dependent interactions between DnaJ, DnaK and GrpE are required for fully efficient folding.</text>
</comment>
<keyword evidence="13" id="KW-0175">Coiled coil</keyword>
<evidence type="ECO:0000256" key="3">
    <source>
        <dbReference type="ARBA" id="ARBA00011738"/>
    </source>
</evidence>